<dbReference type="Proteomes" id="UP001597301">
    <property type="component" value="Unassembled WGS sequence"/>
</dbReference>
<dbReference type="EMBL" id="JBHUEO010000015">
    <property type="protein sequence ID" value="MFD1706565.1"/>
    <property type="molecule type" value="Genomic_DNA"/>
</dbReference>
<name>A0ABW4KED9_9BACI</name>
<dbReference type="Pfam" id="PF00296">
    <property type="entry name" value="Bac_luciferase"/>
    <property type="match status" value="1"/>
</dbReference>
<dbReference type="SUPFAM" id="SSF51679">
    <property type="entry name" value="Bacterial luciferase-like"/>
    <property type="match status" value="1"/>
</dbReference>
<keyword evidence="4" id="KW-0503">Monooxygenase</keyword>
<evidence type="ECO:0000256" key="3">
    <source>
        <dbReference type="ARBA" id="ARBA00023002"/>
    </source>
</evidence>
<dbReference type="PANTHER" id="PTHR30011:SF16">
    <property type="entry name" value="C2H2 FINGER DOMAIN TRANSCRIPTION FACTOR (EUROFUNG)-RELATED"/>
    <property type="match status" value="1"/>
</dbReference>
<keyword evidence="7" id="KW-1185">Reference proteome</keyword>
<dbReference type="RefSeq" id="WP_380773188.1">
    <property type="nucleotide sequence ID" value="NZ_JBHUEO010000015.1"/>
</dbReference>
<evidence type="ECO:0000256" key="2">
    <source>
        <dbReference type="ARBA" id="ARBA00022643"/>
    </source>
</evidence>
<keyword evidence="1" id="KW-0285">Flavoprotein</keyword>
<dbReference type="Gene3D" id="3.20.20.30">
    <property type="entry name" value="Luciferase-like domain"/>
    <property type="match status" value="1"/>
</dbReference>
<comment type="caution">
    <text evidence="6">The sequence shown here is derived from an EMBL/GenBank/DDBJ whole genome shotgun (WGS) entry which is preliminary data.</text>
</comment>
<reference evidence="7" key="1">
    <citation type="journal article" date="2019" name="Int. J. Syst. Evol. Microbiol.">
        <title>The Global Catalogue of Microorganisms (GCM) 10K type strain sequencing project: providing services to taxonomists for standard genome sequencing and annotation.</title>
        <authorList>
            <consortium name="The Broad Institute Genomics Platform"/>
            <consortium name="The Broad Institute Genome Sequencing Center for Infectious Disease"/>
            <person name="Wu L."/>
            <person name="Ma J."/>
        </authorList>
    </citation>
    <scope>NUCLEOTIDE SEQUENCE [LARGE SCALE GENOMIC DNA]</scope>
    <source>
        <strain evidence="7">CGMCC 1.12295</strain>
    </source>
</reference>
<sequence length="231" mass="25868">MRSQMNIWKFVINYGNQAGKKTREGIYTEPEKAHEVNHRGKYFHVPGIHLSEPSPQRTPVLYQSGGSSTGMKFAAKHTECTLILAPAKGPVASYVKKLRDLLQEEGRDPKSVKIFALMTPFVGRTEEEAWSKYEELSSYVSYEGALALLSGWTGVDYSKYHPDDEIDYIETNAVKSKLKILTMSKPDTKWTLRKIANFVGVGGMGPVAVGTPEQIANTMEEWIDETDIDGF</sequence>
<organism evidence="6 7">
    <name type="scientific">Siminovitchia sediminis</name>
    <dbReference type="NCBI Taxonomy" id="1274353"/>
    <lineage>
        <taxon>Bacteria</taxon>
        <taxon>Bacillati</taxon>
        <taxon>Bacillota</taxon>
        <taxon>Bacilli</taxon>
        <taxon>Bacillales</taxon>
        <taxon>Bacillaceae</taxon>
        <taxon>Siminovitchia</taxon>
    </lineage>
</organism>
<evidence type="ECO:0000313" key="6">
    <source>
        <dbReference type="EMBL" id="MFD1706565.1"/>
    </source>
</evidence>
<feature type="domain" description="Luciferase-like" evidence="5">
    <location>
        <begin position="34"/>
        <end position="222"/>
    </location>
</feature>
<gene>
    <name evidence="6" type="ORF">ACFSCZ_07325</name>
</gene>
<evidence type="ECO:0000256" key="4">
    <source>
        <dbReference type="ARBA" id="ARBA00023033"/>
    </source>
</evidence>
<keyword evidence="2" id="KW-0288">FMN</keyword>
<dbReference type="InterPro" id="IPR036661">
    <property type="entry name" value="Luciferase-like_sf"/>
</dbReference>
<dbReference type="InterPro" id="IPR011251">
    <property type="entry name" value="Luciferase-like_dom"/>
</dbReference>
<accession>A0ABW4KED9</accession>
<evidence type="ECO:0000313" key="7">
    <source>
        <dbReference type="Proteomes" id="UP001597301"/>
    </source>
</evidence>
<proteinExistence type="predicted"/>
<evidence type="ECO:0000256" key="1">
    <source>
        <dbReference type="ARBA" id="ARBA00022630"/>
    </source>
</evidence>
<keyword evidence="3" id="KW-0560">Oxidoreductase</keyword>
<dbReference type="PANTHER" id="PTHR30011">
    <property type="entry name" value="ALKANESULFONATE MONOOXYGENASE-RELATED"/>
    <property type="match status" value="1"/>
</dbReference>
<evidence type="ECO:0000259" key="5">
    <source>
        <dbReference type="Pfam" id="PF00296"/>
    </source>
</evidence>
<protein>
    <submittedName>
        <fullName evidence="6">LLM class flavin-dependent oxidoreductase</fullName>
    </submittedName>
</protein>
<dbReference type="InterPro" id="IPR051260">
    <property type="entry name" value="Diverse_substr_monoxygenases"/>
</dbReference>